<reference evidence="2" key="1">
    <citation type="submission" date="2023-03" db="EMBL/GenBank/DDBJ databases">
        <authorList>
            <person name="Julca I."/>
        </authorList>
    </citation>
    <scope>NUCLEOTIDE SEQUENCE</scope>
</reference>
<organism evidence="2 3">
    <name type="scientific">Oldenlandia corymbosa var. corymbosa</name>
    <dbReference type="NCBI Taxonomy" id="529605"/>
    <lineage>
        <taxon>Eukaryota</taxon>
        <taxon>Viridiplantae</taxon>
        <taxon>Streptophyta</taxon>
        <taxon>Embryophyta</taxon>
        <taxon>Tracheophyta</taxon>
        <taxon>Spermatophyta</taxon>
        <taxon>Magnoliopsida</taxon>
        <taxon>eudicotyledons</taxon>
        <taxon>Gunneridae</taxon>
        <taxon>Pentapetalae</taxon>
        <taxon>asterids</taxon>
        <taxon>lamiids</taxon>
        <taxon>Gentianales</taxon>
        <taxon>Rubiaceae</taxon>
        <taxon>Rubioideae</taxon>
        <taxon>Spermacoceae</taxon>
        <taxon>Hedyotis-Oldenlandia complex</taxon>
        <taxon>Oldenlandia</taxon>
    </lineage>
</organism>
<dbReference type="Proteomes" id="UP001161247">
    <property type="component" value="Chromosome 3"/>
</dbReference>
<dbReference type="InterPro" id="IPR038595">
    <property type="entry name" value="LOR_sf"/>
</dbReference>
<dbReference type="PANTHER" id="PTHR31087:SF3">
    <property type="entry name" value="PROTEIN LURP-ONE-RELATED 6"/>
    <property type="match status" value="1"/>
</dbReference>
<gene>
    <name evidence="2" type="ORF">OLC1_LOCUS10494</name>
</gene>
<proteinExistence type="inferred from homology"/>
<protein>
    <submittedName>
        <fullName evidence="2">OLC1v1037904C1</fullName>
    </submittedName>
</protein>
<evidence type="ECO:0000256" key="1">
    <source>
        <dbReference type="ARBA" id="ARBA00005437"/>
    </source>
</evidence>
<dbReference type="Gene3D" id="2.40.160.200">
    <property type="entry name" value="LURP1-related"/>
    <property type="match status" value="1"/>
</dbReference>
<dbReference type="InterPro" id="IPR025659">
    <property type="entry name" value="Tubby-like_C"/>
</dbReference>
<name>A0AAV1CYN9_OLDCO</name>
<dbReference type="AlphaFoldDB" id="A0AAV1CYN9"/>
<accession>A0AAV1CYN9</accession>
<evidence type="ECO:0000313" key="2">
    <source>
        <dbReference type="EMBL" id="CAI9100739.1"/>
    </source>
</evidence>
<dbReference type="EMBL" id="OX459120">
    <property type="protein sequence ID" value="CAI9100739.1"/>
    <property type="molecule type" value="Genomic_DNA"/>
</dbReference>
<comment type="similarity">
    <text evidence="1">Belongs to the LOR family.</text>
</comment>
<dbReference type="PANTHER" id="PTHR31087">
    <property type="match status" value="1"/>
</dbReference>
<dbReference type="InterPro" id="IPR007612">
    <property type="entry name" value="LOR"/>
</dbReference>
<dbReference type="Pfam" id="PF04525">
    <property type="entry name" value="LOR"/>
    <property type="match status" value="1"/>
</dbReference>
<dbReference type="SUPFAM" id="SSF54518">
    <property type="entry name" value="Tubby C-terminal domain-like"/>
    <property type="match status" value="1"/>
</dbReference>
<keyword evidence="3" id="KW-1185">Reference proteome</keyword>
<sequence length="209" mass="22925">MAAKQNSMIPIVSKNFCSASEVVLGVRMRPNVVNGGGFVVIDVTQKVVFRVDGCGVIGKKEQLLLRDGDGNELLLIRRKGGIVEALSLHKRWKGYSHDLEGSEKLVFSLKEPKNSYSCMGKNNRITVSVASEYSAYGEFAITGEFAARDCYIVNSNGSVIAQVGVWEEVEKMMACRDLYHVAVKPGIDQAFVFGVIAVLDYIYDGSTRC</sequence>
<evidence type="ECO:0000313" key="3">
    <source>
        <dbReference type="Proteomes" id="UP001161247"/>
    </source>
</evidence>